<protein>
    <submittedName>
        <fullName evidence="3">TPR-like protein</fullName>
    </submittedName>
</protein>
<accession>A0ABQ0M1E2</accession>
<dbReference type="PANTHER" id="PTHR23082">
    <property type="entry name" value="TRANSCRIPTION INITIATION FACTOR IIIC TFIIIC , POLYPEPTIDE 3-RELATED"/>
    <property type="match status" value="1"/>
</dbReference>
<proteinExistence type="predicted"/>
<dbReference type="SUPFAM" id="SSF48452">
    <property type="entry name" value="TPR-like"/>
    <property type="match status" value="2"/>
</dbReference>
<keyword evidence="1" id="KW-0802">TPR repeat</keyword>
<evidence type="ECO:0000313" key="4">
    <source>
        <dbReference type="Proteomes" id="UP000815677"/>
    </source>
</evidence>
<name>A0ABQ0M1E2_MYCCL</name>
<feature type="region of interest" description="Disordered" evidence="2">
    <location>
        <begin position="36"/>
        <end position="137"/>
    </location>
</feature>
<reference evidence="3" key="1">
    <citation type="submission" date="2014-09" db="EMBL/GenBank/DDBJ databases">
        <title>Genome sequence of the luminous mushroom Mycena chlorophos for searching fungal bioluminescence genes.</title>
        <authorList>
            <person name="Tanaka Y."/>
            <person name="Kasuga D."/>
            <person name="Oba Y."/>
            <person name="Hase S."/>
            <person name="Sato K."/>
            <person name="Oba Y."/>
            <person name="Sakakibara Y."/>
        </authorList>
    </citation>
    <scope>NUCLEOTIDE SEQUENCE</scope>
</reference>
<dbReference type="InterPro" id="IPR019734">
    <property type="entry name" value="TPR_rpt"/>
</dbReference>
<feature type="compositionally biased region" description="Acidic residues" evidence="2">
    <location>
        <begin position="106"/>
        <end position="115"/>
    </location>
</feature>
<dbReference type="EMBL" id="DF849382">
    <property type="protein sequence ID" value="GAT57057.1"/>
    <property type="molecule type" value="Genomic_DNA"/>
</dbReference>
<feature type="repeat" description="TPR" evidence="1">
    <location>
        <begin position="1139"/>
        <end position="1172"/>
    </location>
</feature>
<feature type="compositionally biased region" description="Low complexity" evidence="2">
    <location>
        <begin position="116"/>
        <end position="126"/>
    </location>
</feature>
<dbReference type="PANTHER" id="PTHR23082:SF0">
    <property type="entry name" value="GENERAL TRANSCRIPTION FACTOR 3C POLYPEPTIDE 3"/>
    <property type="match status" value="1"/>
</dbReference>
<dbReference type="Gene3D" id="1.25.40.10">
    <property type="entry name" value="Tetratricopeptide repeat domain"/>
    <property type="match status" value="2"/>
</dbReference>
<dbReference type="PROSITE" id="PS50005">
    <property type="entry name" value="TPR"/>
    <property type="match status" value="1"/>
</dbReference>
<gene>
    <name evidence="3" type="ORF">MCHLO_13639</name>
</gene>
<sequence length="1210" mass="134487">MSVDDPNSNSNPNAIMQMKLEALDDEQSAALLRDAVPNPVDEPAVAQDLSCLSMDLDFDDDSSSSDSEDDPSLPIKPEPMEGILPPTADSGTAFRPKPIVLRDDSDASSDSDDDYSLSSSSSSSSDSDADEVQEVKPVVEVRGPVKPLDMEDGDFDRLVKSIRSERGGSGDNSINSGGMLAREWDFVVSENVGPRPRKKEARNSYGPALSAHIQTLLGSANQAFVDGDLASATQLMLEVIRIEPRVPSAWAVLAQCYDEQKQLAKGLQLRIMGAHLRQDSDEWDRLARQSKAMGYSQQALYCWQKGFYCEKGKSKEYVAALWDCAMLAGEVDDPRTARFAFMGILTRYPHDLYIISLLRPILITLSDLQTLVNLYNAAFAHYRALYPSGSGPSIVNSSEDIKPHAQEPVPGGGFAEMEVLVLADLFNALGEHERAVEALRVGMRWLQGRDAENWWDLCTDDREYDPAPSVTCTTDPVPRVLDAINDIEAGFNALDVNARHRLAVARLKMGDIDEGQIHAGIILAEDILDYAPLFSELADAYFDIEMWGDAREVYERLGSCETTSSVHVIARTAMCMRAMGDLRQAAEVFEAVRHIPDAPMSNETKMELAEIYEAIDEPRKALDLVYEVMDSRRRRPRSVGPSSGNPEDDAAHPPALIHDKAKPAQPKTYSQMKRLNLPSHKAPKLSMAELRALEDGKEREARAGYKRVKELWQGMKAELVALGQQDGAEPRMEMPLTEEWLRHAKALVEMFRETRRLFSTSRVYRGMFPVRRNQKRLRADAEQEEEENKMVDRLQLDLAHQARAQSTSQRQTRVNARYEISDEFRGIKCDEWLELFFQYAVVLTRRNEYDEAEEVLRHLLVSSVYRAQGHQDRIKVMLVAIASSVGRYPTIVENLRKLHTTYQFNNEPLRLLAAGLSRTHSGTSMSGHGTATELGMSAIKGADAWLGMPLQKYLHREMVVAGKAAKLNVGKGASAKEAGELVWNGPLRRWRLPAVGKTAVGDEEQASEDEVIEVLLAEKQPNGNEGKPKQQQQQQQHERLPAVAQAPNPVLPAMYGQMMMLAKSYQSAIYYLLMAYDMPGDVGSSDPLIALSLVAASLGRASQRQCDNRHQLVAQAMAFLDKYRQCRRVASGDGFGRESEIEYNVGRTFHALGLYSHAVRHYERAVAAAEADPENPSSCAAEAAHNMVLILVATGARQRAAALVKRWLSV</sequence>
<evidence type="ECO:0000256" key="2">
    <source>
        <dbReference type="SAM" id="MobiDB-lite"/>
    </source>
</evidence>
<keyword evidence="4" id="KW-1185">Reference proteome</keyword>
<evidence type="ECO:0000256" key="1">
    <source>
        <dbReference type="PROSITE-ProRule" id="PRU00339"/>
    </source>
</evidence>
<dbReference type="InterPro" id="IPR011990">
    <property type="entry name" value="TPR-like_helical_dom_sf"/>
</dbReference>
<feature type="region of interest" description="Disordered" evidence="2">
    <location>
        <begin position="633"/>
        <end position="654"/>
    </location>
</feature>
<dbReference type="Proteomes" id="UP000815677">
    <property type="component" value="Unassembled WGS sequence"/>
</dbReference>
<feature type="region of interest" description="Disordered" evidence="2">
    <location>
        <begin position="1021"/>
        <end position="1041"/>
    </location>
</feature>
<evidence type="ECO:0000313" key="3">
    <source>
        <dbReference type="EMBL" id="GAT57057.1"/>
    </source>
</evidence>
<feature type="compositionally biased region" description="Acidic residues" evidence="2">
    <location>
        <begin position="56"/>
        <end position="71"/>
    </location>
</feature>
<dbReference type="InterPro" id="IPR039340">
    <property type="entry name" value="Tfc4/TFIIIC-102/Sfc4"/>
</dbReference>
<organism evidence="3 4">
    <name type="scientific">Mycena chlorophos</name>
    <name type="common">Agaric fungus</name>
    <name type="synonym">Agaricus chlorophos</name>
    <dbReference type="NCBI Taxonomy" id="658473"/>
    <lineage>
        <taxon>Eukaryota</taxon>
        <taxon>Fungi</taxon>
        <taxon>Dikarya</taxon>
        <taxon>Basidiomycota</taxon>
        <taxon>Agaricomycotina</taxon>
        <taxon>Agaricomycetes</taxon>
        <taxon>Agaricomycetidae</taxon>
        <taxon>Agaricales</taxon>
        <taxon>Marasmiineae</taxon>
        <taxon>Mycenaceae</taxon>
        <taxon>Mycena</taxon>
    </lineage>
</organism>